<dbReference type="Gene3D" id="2.130.10.10">
    <property type="entry name" value="YVTN repeat-like/Quinoprotein amine dehydrogenase"/>
    <property type="match status" value="3"/>
</dbReference>
<dbReference type="PANTHER" id="PTHR13211">
    <property type="entry name" value="TELOMERASE CAJAL BODY PROTEIN 1"/>
    <property type="match status" value="1"/>
</dbReference>
<proteinExistence type="predicted"/>
<dbReference type="InterPro" id="IPR001680">
    <property type="entry name" value="WD40_rpt"/>
</dbReference>
<comment type="caution">
    <text evidence="3">The sequence shown here is derived from an EMBL/GenBank/DDBJ whole genome shotgun (WGS) entry which is preliminary data.</text>
</comment>
<evidence type="ECO:0000256" key="1">
    <source>
        <dbReference type="PROSITE-ProRule" id="PRU00221"/>
    </source>
</evidence>
<dbReference type="AlphaFoldDB" id="A0A9D4TMI4"/>
<dbReference type="InterPro" id="IPR036322">
    <property type="entry name" value="WD40_repeat_dom_sf"/>
</dbReference>
<sequence>MSLLELQFDVLPARSYSVHQEYATCSYKRTPNSNFLRGVKWSPDGACLLTASDDNCLRVYDTPLEAFTQAGYGQEPGIDSAAAAADGASAADRQPAGQRVPAQIPAAQQQQHQQQQADSFPPALRIQEGEQLYDYCWFPGMSAADPASCCLVTTGRAHPVHLWDALTGELRCTYRAYNDKDEVAAAHSLAFSADGGTLYCGFNKQIRSFRVERPGRDCARVMTYQKGQEGLSGIVSCMALNPDRSGMLAAGSYSGAGLLLDTRSREALCLLEGGHGGGLTHLCFSADGNFLYTGARKDPSILCWDVRYGSGVIYSIPRQSGGTNQRMYFDVEPCGRHLATGGEDGVVRVFDLCDGSPAGQFAAAADTVNGVSFHPFLPLLATASGQRRYYLAASDSGSDSLESDTDSAACTSASDSSGASPRRPELSDSENVLCVWKCSARPAQPAAEVLEDLEDELVAAADSAATADQAADDNSGQDAAALTDEAMEEQCE</sequence>
<feature type="compositionally biased region" description="Low complexity" evidence="2">
    <location>
        <begin position="82"/>
        <end position="92"/>
    </location>
</feature>
<dbReference type="SMART" id="SM00320">
    <property type="entry name" value="WD40"/>
    <property type="match status" value="6"/>
</dbReference>
<feature type="region of interest" description="Disordered" evidence="2">
    <location>
        <begin position="396"/>
        <end position="426"/>
    </location>
</feature>
<gene>
    <name evidence="3" type="ORF">D9Q98_005669</name>
</gene>
<dbReference type="InterPro" id="IPR015943">
    <property type="entry name" value="WD40/YVTN_repeat-like_dom_sf"/>
</dbReference>
<dbReference type="Proteomes" id="UP001055712">
    <property type="component" value="Unassembled WGS sequence"/>
</dbReference>
<evidence type="ECO:0008006" key="5">
    <source>
        <dbReference type="Google" id="ProtNLM"/>
    </source>
</evidence>
<reference evidence="3" key="2">
    <citation type="submission" date="2020-11" db="EMBL/GenBank/DDBJ databases">
        <authorList>
            <person name="Cecchin M."/>
            <person name="Marcolungo L."/>
            <person name="Rossato M."/>
            <person name="Girolomoni L."/>
            <person name="Cosentino E."/>
            <person name="Cuine S."/>
            <person name="Li-Beisson Y."/>
            <person name="Delledonne M."/>
            <person name="Ballottari M."/>
        </authorList>
    </citation>
    <scope>NUCLEOTIDE SEQUENCE</scope>
    <source>
        <strain evidence="3">211/11P</strain>
        <tissue evidence="3">Whole cell</tissue>
    </source>
</reference>
<keyword evidence="1" id="KW-0853">WD repeat</keyword>
<dbReference type="OrthoDB" id="239865at2759"/>
<dbReference type="EMBL" id="SIDB01000008">
    <property type="protein sequence ID" value="KAI3429583.1"/>
    <property type="molecule type" value="Genomic_DNA"/>
</dbReference>
<protein>
    <recommendedName>
        <fullName evidence="5">Telomerase Cajal body protein 1</fullName>
    </recommendedName>
</protein>
<evidence type="ECO:0000256" key="2">
    <source>
        <dbReference type="SAM" id="MobiDB-lite"/>
    </source>
</evidence>
<evidence type="ECO:0000313" key="4">
    <source>
        <dbReference type="Proteomes" id="UP001055712"/>
    </source>
</evidence>
<name>A0A9D4TMI4_CHLVU</name>
<reference evidence="3" key="1">
    <citation type="journal article" date="2019" name="Plant J.">
        <title>Chlorella vulgaris genome assembly and annotation reveals the molecular basis for metabolic acclimation to high light conditions.</title>
        <authorList>
            <person name="Cecchin M."/>
            <person name="Marcolungo L."/>
            <person name="Rossato M."/>
            <person name="Girolomoni L."/>
            <person name="Cosentino E."/>
            <person name="Cuine S."/>
            <person name="Li-Beisson Y."/>
            <person name="Delledonne M."/>
            <person name="Ballottari M."/>
        </authorList>
    </citation>
    <scope>NUCLEOTIDE SEQUENCE</scope>
    <source>
        <strain evidence="3">211/11P</strain>
    </source>
</reference>
<dbReference type="PANTHER" id="PTHR13211:SF0">
    <property type="entry name" value="TELOMERASE CAJAL BODY PROTEIN 1"/>
    <property type="match status" value="1"/>
</dbReference>
<dbReference type="InterPro" id="IPR051150">
    <property type="entry name" value="SWT21/TCAB1_mRNA_Telomere"/>
</dbReference>
<feature type="repeat" description="WD" evidence="1">
    <location>
        <begin position="29"/>
        <end position="61"/>
    </location>
</feature>
<keyword evidence="4" id="KW-1185">Reference proteome</keyword>
<dbReference type="SUPFAM" id="SSF50978">
    <property type="entry name" value="WD40 repeat-like"/>
    <property type="match status" value="1"/>
</dbReference>
<feature type="region of interest" description="Disordered" evidence="2">
    <location>
        <begin position="461"/>
        <end position="492"/>
    </location>
</feature>
<feature type="compositionally biased region" description="Low complexity" evidence="2">
    <location>
        <begin position="102"/>
        <end position="117"/>
    </location>
</feature>
<dbReference type="Pfam" id="PF00400">
    <property type="entry name" value="WD40"/>
    <property type="match status" value="3"/>
</dbReference>
<feature type="region of interest" description="Disordered" evidence="2">
    <location>
        <begin position="82"/>
        <end position="119"/>
    </location>
</feature>
<organism evidence="3 4">
    <name type="scientific">Chlorella vulgaris</name>
    <name type="common">Green alga</name>
    <dbReference type="NCBI Taxonomy" id="3077"/>
    <lineage>
        <taxon>Eukaryota</taxon>
        <taxon>Viridiplantae</taxon>
        <taxon>Chlorophyta</taxon>
        <taxon>core chlorophytes</taxon>
        <taxon>Trebouxiophyceae</taxon>
        <taxon>Chlorellales</taxon>
        <taxon>Chlorellaceae</taxon>
        <taxon>Chlorella clade</taxon>
        <taxon>Chlorella</taxon>
    </lineage>
</organism>
<dbReference type="PROSITE" id="PS50082">
    <property type="entry name" value="WD_REPEATS_2"/>
    <property type="match status" value="1"/>
</dbReference>
<accession>A0A9D4TMI4</accession>
<evidence type="ECO:0000313" key="3">
    <source>
        <dbReference type="EMBL" id="KAI3429583.1"/>
    </source>
</evidence>
<feature type="compositionally biased region" description="Low complexity" evidence="2">
    <location>
        <begin position="461"/>
        <end position="473"/>
    </location>
</feature>
<feature type="compositionally biased region" description="Low complexity" evidence="2">
    <location>
        <begin position="406"/>
        <end position="420"/>
    </location>
</feature>